<evidence type="ECO:0000256" key="5">
    <source>
        <dbReference type="ARBA" id="ARBA00022737"/>
    </source>
</evidence>
<protein>
    <recommendedName>
        <fullName evidence="13">Mitochondrial carrier</fullName>
    </recommendedName>
</protein>
<comment type="similarity">
    <text evidence="2 10">Belongs to the mitochondrial carrier (TC 2.A.29) family.</text>
</comment>
<dbReference type="SUPFAM" id="SSF103506">
    <property type="entry name" value="Mitochondrial carrier"/>
    <property type="match status" value="1"/>
</dbReference>
<dbReference type="InterPro" id="IPR018108">
    <property type="entry name" value="MCP_transmembrane"/>
</dbReference>
<dbReference type="PROSITE" id="PS50920">
    <property type="entry name" value="SOLCAR"/>
    <property type="match status" value="3"/>
</dbReference>
<dbReference type="GO" id="GO:0000064">
    <property type="term" value="F:L-ornithine transmembrane transporter activity"/>
    <property type="evidence" value="ECO:0007669"/>
    <property type="project" value="TreeGrafter"/>
</dbReference>
<evidence type="ECO:0000256" key="4">
    <source>
        <dbReference type="ARBA" id="ARBA00022692"/>
    </source>
</evidence>
<name>A0A9P6B5Q0_9AGAM</name>
<evidence type="ECO:0000256" key="7">
    <source>
        <dbReference type="ARBA" id="ARBA00023128"/>
    </source>
</evidence>
<organism evidence="11 12">
    <name type="scientific">Hydnum rufescens UP504</name>
    <dbReference type="NCBI Taxonomy" id="1448309"/>
    <lineage>
        <taxon>Eukaryota</taxon>
        <taxon>Fungi</taxon>
        <taxon>Dikarya</taxon>
        <taxon>Basidiomycota</taxon>
        <taxon>Agaricomycotina</taxon>
        <taxon>Agaricomycetes</taxon>
        <taxon>Cantharellales</taxon>
        <taxon>Hydnaceae</taxon>
        <taxon>Hydnum</taxon>
    </lineage>
</organism>
<dbReference type="OrthoDB" id="2139348at2759"/>
<evidence type="ECO:0000256" key="3">
    <source>
        <dbReference type="ARBA" id="ARBA00022448"/>
    </source>
</evidence>
<feature type="repeat" description="Solcar" evidence="9">
    <location>
        <begin position="4"/>
        <end position="92"/>
    </location>
</feature>
<dbReference type="Proteomes" id="UP000886523">
    <property type="component" value="Unassembled WGS sequence"/>
</dbReference>
<keyword evidence="8 9" id="KW-0472">Membrane</keyword>
<keyword evidence="5" id="KW-0677">Repeat</keyword>
<feature type="repeat" description="Solcar" evidence="9">
    <location>
        <begin position="237"/>
        <end position="331"/>
    </location>
</feature>
<evidence type="ECO:0000256" key="9">
    <source>
        <dbReference type="PROSITE-ProRule" id="PRU00282"/>
    </source>
</evidence>
<keyword evidence="3 10" id="KW-0813">Transport</keyword>
<comment type="caution">
    <text evidence="11">The sequence shown here is derived from an EMBL/GenBank/DDBJ whole genome shotgun (WGS) entry which is preliminary data.</text>
</comment>
<proteinExistence type="inferred from homology"/>
<evidence type="ECO:0000256" key="6">
    <source>
        <dbReference type="ARBA" id="ARBA00022989"/>
    </source>
</evidence>
<comment type="subcellular location">
    <subcellularLocation>
        <location evidence="1">Mitochondrion membrane</location>
        <topology evidence="1">Multi-pass membrane protein</topology>
    </subcellularLocation>
</comment>
<dbReference type="Gene3D" id="1.50.40.10">
    <property type="entry name" value="Mitochondrial carrier domain"/>
    <property type="match status" value="1"/>
</dbReference>
<keyword evidence="7" id="KW-0496">Mitochondrion</keyword>
<evidence type="ECO:0000256" key="10">
    <source>
        <dbReference type="RuleBase" id="RU000488"/>
    </source>
</evidence>
<sequence>MEPVRVLKDIAFGSFAGMVAKVFEHPFDLCKVRLQSQVLEKVARFDGPIDCLYKTWKYEGVRGLYRGLLPPVAGAAAENATLFLVYNNIRRALAPNIPSSELSQAPFYHILIAAAGGGAATSFVLTPIELVKCKMQVQMIAATAVHRPATIASLPGPLRILRSVIAAEGVRGLWLGHTGTFIRETGGSVVWFGAKELVSNILLARRARLESTASPFPIGPLSTSASSYNKPLPPPQLKAWESAVSGACAGVAFSFLLFPADCVKSTIQTEEELRPRLNEAASPKSTFSGVFKEIYRTKGIRGLYAGCGVTVARSAPSSALIFLIYDALERSLG</sequence>
<dbReference type="GO" id="GO:1990575">
    <property type="term" value="P:mitochondrial L-ornithine transmembrane transport"/>
    <property type="evidence" value="ECO:0007669"/>
    <property type="project" value="TreeGrafter"/>
</dbReference>
<evidence type="ECO:0008006" key="13">
    <source>
        <dbReference type="Google" id="ProtNLM"/>
    </source>
</evidence>
<dbReference type="EMBL" id="MU128929">
    <property type="protein sequence ID" value="KAF9517797.1"/>
    <property type="molecule type" value="Genomic_DNA"/>
</dbReference>
<evidence type="ECO:0000256" key="2">
    <source>
        <dbReference type="ARBA" id="ARBA00006375"/>
    </source>
</evidence>
<evidence type="ECO:0000256" key="8">
    <source>
        <dbReference type="ARBA" id="ARBA00023136"/>
    </source>
</evidence>
<dbReference type="GO" id="GO:0031966">
    <property type="term" value="C:mitochondrial membrane"/>
    <property type="evidence" value="ECO:0007669"/>
    <property type="project" value="UniProtKB-SubCell"/>
</dbReference>
<dbReference type="Pfam" id="PF00153">
    <property type="entry name" value="Mito_carr"/>
    <property type="match status" value="3"/>
</dbReference>
<accession>A0A9P6B5Q0</accession>
<gene>
    <name evidence="11" type="ORF">BS47DRAFT_1290397</name>
</gene>
<evidence type="ECO:0000313" key="12">
    <source>
        <dbReference type="Proteomes" id="UP000886523"/>
    </source>
</evidence>
<reference evidence="11" key="1">
    <citation type="journal article" date="2020" name="Nat. Commun.">
        <title>Large-scale genome sequencing of mycorrhizal fungi provides insights into the early evolution of symbiotic traits.</title>
        <authorList>
            <person name="Miyauchi S."/>
            <person name="Kiss E."/>
            <person name="Kuo A."/>
            <person name="Drula E."/>
            <person name="Kohler A."/>
            <person name="Sanchez-Garcia M."/>
            <person name="Morin E."/>
            <person name="Andreopoulos B."/>
            <person name="Barry K.W."/>
            <person name="Bonito G."/>
            <person name="Buee M."/>
            <person name="Carver A."/>
            <person name="Chen C."/>
            <person name="Cichocki N."/>
            <person name="Clum A."/>
            <person name="Culley D."/>
            <person name="Crous P.W."/>
            <person name="Fauchery L."/>
            <person name="Girlanda M."/>
            <person name="Hayes R.D."/>
            <person name="Keri Z."/>
            <person name="LaButti K."/>
            <person name="Lipzen A."/>
            <person name="Lombard V."/>
            <person name="Magnuson J."/>
            <person name="Maillard F."/>
            <person name="Murat C."/>
            <person name="Nolan M."/>
            <person name="Ohm R.A."/>
            <person name="Pangilinan J."/>
            <person name="Pereira M.F."/>
            <person name="Perotto S."/>
            <person name="Peter M."/>
            <person name="Pfister S."/>
            <person name="Riley R."/>
            <person name="Sitrit Y."/>
            <person name="Stielow J.B."/>
            <person name="Szollosi G."/>
            <person name="Zifcakova L."/>
            <person name="Stursova M."/>
            <person name="Spatafora J.W."/>
            <person name="Tedersoo L."/>
            <person name="Vaario L.M."/>
            <person name="Yamada A."/>
            <person name="Yan M."/>
            <person name="Wang P."/>
            <person name="Xu J."/>
            <person name="Bruns T."/>
            <person name="Baldrian P."/>
            <person name="Vilgalys R."/>
            <person name="Dunand C."/>
            <person name="Henrissat B."/>
            <person name="Grigoriev I.V."/>
            <person name="Hibbett D."/>
            <person name="Nagy L.G."/>
            <person name="Martin F.M."/>
        </authorList>
    </citation>
    <scope>NUCLEOTIDE SEQUENCE</scope>
    <source>
        <strain evidence="11">UP504</strain>
    </source>
</reference>
<dbReference type="AlphaFoldDB" id="A0A9P6B5Q0"/>
<keyword evidence="6" id="KW-1133">Transmembrane helix</keyword>
<dbReference type="InterPro" id="IPR023395">
    <property type="entry name" value="MCP_dom_sf"/>
</dbReference>
<keyword evidence="12" id="KW-1185">Reference proteome</keyword>
<keyword evidence="4 9" id="KW-0812">Transmembrane</keyword>
<dbReference type="PANTHER" id="PTHR45624:SF31">
    <property type="entry name" value="MITOCHONDRIAL ORNITHINE TRANSPORTER 1"/>
    <property type="match status" value="1"/>
</dbReference>
<dbReference type="InterPro" id="IPR050567">
    <property type="entry name" value="Mitochondrial_Carrier"/>
</dbReference>
<evidence type="ECO:0000256" key="1">
    <source>
        <dbReference type="ARBA" id="ARBA00004225"/>
    </source>
</evidence>
<dbReference type="PANTHER" id="PTHR45624">
    <property type="entry name" value="MITOCHONDRIAL BASIC AMINO ACIDS TRANSPORTER-RELATED"/>
    <property type="match status" value="1"/>
</dbReference>
<evidence type="ECO:0000313" key="11">
    <source>
        <dbReference type="EMBL" id="KAF9517797.1"/>
    </source>
</evidence>
<feature type="repeat" description="Solcar" evidence="9">
    <location>
        <begin position="105"/>
        <end position="201"/>
    </location>
</feature>